<evidence type="ECO:0000256" key="4">
    <source>
        <dbReference type="ARBA" id="ARBA00022793"/>
    </source>
</evidence>
<reference evidence="13 14" key="1">
    <citation type="journal article" date="2007" name="Proc. Natl. Acad. Sci. U.S.A.">
        <title>Independent sorting-out of thousands of duplicated gene pairs in two yeast species descended from a whole-genome duplication.</title>
        <authorList>
            <person name="Scannell D.R."/>
            <person name="Frank A.C."/>
            <person name="Conant G.C."/>
            <person name="Byrne K.P."/>
            <person name="Woolfit M."/>
            <person name="Wolfe K.H."/>
        </authorList>
    </citation>
    <scope>NUCLEOTIDE SEQUENCE [LARGE SCALE GENOMIC DNA]</scope>
    <source>
        <strain evidence="14">ATCC 22028 / DSM 70294 / BCRC 21397 / CBS 2163 / NBRC 10782 / NRRL Y-8283 / UCD 57-17</strain>
    </source>
</reference>
<dbReference type="GeneID" id="5543211"/>
<dbReference type="SUPFAM" id="SSF52467">
    <property type="entry name" value="DHS-like NAD/FAD-binding domain"/>
    <property type="match status" value="1"/>
</dbReference>
<proteinExistence type="inferred from homology"/>
<keyword evidence="14" id="KW-1185">Reference proteome</keyword>
<dbReference type="OMA" id="AQEISVM"/>
<feature type="domain" description="Thiamine pyrophosphate enzyme TPP-binding" evidence="11">
    <location>
        <begin position="437"/>
        <end position="592"/>
    </location>
</feature>
<dbReference type="RefSeq" id="XP_001643015.1">
    <property type="nucleotide sequence ID" value="XM_001642965.1"/>
</dbReference>
<evidence type="ECO:0000256" key="9">
    <source>
        <dbReference type="RuleBase" id="RU362132"/>
    </source>
</evidence>
<evidence type="ECO:0000256" key="2">
    <source>
        <dbReference type="ARBA" id="ARBA00007812"/>
    </source>
</evidence>
<evidence type="ECO:0000259" key="10">
    <source>
        <dbReference type="Pfam" id="PF00205"/>
    </source>
</evidence>
<dbReference type="Proteomes" id="UP000000267">
    <property type="component" value="Unassembled WGS sequence"/>
</dbReference>
<dbReference type="PIRSF" id="PIRSF036565">
    <property type="entry name" value="Pyruvt_ip_decrb"/>
    <property type="match status" value="1"/>
</dbReference>
<evidence type="ECO:0000256" key="6">
    <source>
        <dbReference type="ARBA" id="ARBA00023052"/>
    </source>
</evidence>
<evidence type="ECO:0000313" key="13">
    <source>
        <dbReference type="EMBL" id="EDO15157.1"/>
    </source>
</evidence>
<dbReference type="GO" id="GO:0030976">
    <property type="term" value="F:thiamine pyrophosphate binding"/>
    <property type="evidence" value="ECO:0007669"/>
    <property type="project" value="InterPro"/>
</dbReference>
<dbReference type="InterPro" id="IPR012001">
    <property type="entry name" value="Thiamin_PyroP_enz_TPP-bd_dom"/>
</dbReference>
<sequence>MTTPALNVNKDDGYPKIPLGEYLVRRLLSIGSKSAFGVPGDFNLPLLEFLYNKDGDEIINWIGCCNELNASYAADGYSRYTNKIGCLITTYGVGELSAINGITGSYAENIKILHIVGVAPTFISEDENLKYKNLHHLIPDKEFPNINSPNFKIYYQMVKDKISCASEYLTDIETSCDKIDDVIVQIFKHSKPGYIFIPSDFSNKLVSSKNLINVPSINLSDCLNKTPMEKIDNLTNEIIDLIGNSQSPAIIGDVLTDRFGCTKLLNDFIQMTKFWNFSTMMGKSVIDESGQAYMGTYIGLGGLTTVYNKILKCDIFLIFGLEMNEMNSGNYSFKFPKGSQIIEINPNYLKITKCHDTENQIVDFYPNVSMTHILEGLIAKVNIHDANTNYDKSVKSYDTSELVLPLQQEDEEKITQVHLQRELPNFLNPGDVLVCETGSFQFAVQDFKFPSNLKYISQGFYLSIGMALPAALGVGIAMKDYPKFHLNDHSLARNYTPRLILLEGDGAAQMTVQELTTMLRHKIPMEIFLWNNNGYTVERAIEGPFRSYNDIMPWNWTKLLNVLGDPNNEFNRCVTIDKKSQLSEKFKELKEGKDNNCIQLIEVQLDTHDIPRQLDFMVQEMTFKKKSSSTTEKKVK</sequence>
<dbReference type="Pfam" id="PF02776">
    <property type="entry name" value="TPP_enzyme_N"/>
    <property type="match status" value="1"/>
</dbReference>
<dbReference type="PhylomeDB" id="A7TRE3"/>
<evidence type="ECO:0008006" key="15">
    <source>
        <dbReference type="Google" id="ProtNLM"/>
    </source>
</evidence>
<dbReference type="PANTHER" id="PTHR43452">
    <property type="entry name" value="PYRUVATE DECARBOXYLASE"/>
    <property type="match status" value="1"/>
</dbReference>
<protein>
    <recommendedName>
        <fullName evidence="15">Pyruvate decarboxylase</fullName>
    </recommendedName>
</protein>
<evidence type="ECO:0000259" key="12">
    <source>
        <dbReference type="Pfam" id="PF02776"/>
    </source>
</evidence>
<dbReference type="CDD" id="cd07038">
    <property type="entry name" value="TPP_PYR_PDC_IPDC_like"/>
    <property type="match status" value="1"/>
</dbReference>
<feature type="binding site" evidence="8">
    <location>
        <position position="505"/>
    </location>
    <ligand>
        <name>Mg(2+)</name>
        <dbReference type="ChEBI" id="CHEBI:18420"/>
    </ligand>
</feature>
<dbReference type="STRING" id="436907.A7TRE3"/>
<comment type="cofactor">
    <cofactor evidence="1">
        <name>thiamine diphosphate</name>
        <dbReference type="ChEBI" id="CHEBI:58937"/>
    </cofactor>
</comment>
<dbReference type="GO" id="GO:0004737">
    <property type="term" value="F:pyruvate decarboxylase activity"/>
    <property type="evidence" value="ECO:0007669"/>
    <property type="project" value="TreeGrafter"/>
</dbReference>
<dbReference type="Gene3D" id="3.40.50.970">
    <property type="match status" value="2"/>
</dbReference>
<keyword evidence="3 8" id="KW-0479">Metal-binding</keyword>
<dbReference type="InterPro" id="IPR012000">
    <property type="entry name" value="Thiamin_PyroP_enz_cen_dom"/>
</dbReference>
<dbReference type="Gene3D" id="3.40.50.1220">
    <property type="entry name" value="TPP-binding domain"/>
    <property type="match status" value="1"/>
</dbReference>
<dbReference type="EMBL" id="DS480477">
    <property type="protein sequence ID" value="EDO15157.1"/>
    <property type="molecule type" value="Genomic_DNA"/>
</dbReference>
<dbReference type="Pfam" id="PF02775">
    <property type="entry name" value="TPP_enzyme_C"/>
    <property type="match status" value="1"/>
</dbReference>
<dbReference type="KEGG" id="vpo:Kpol_440p4"/>
<evidence type="ECO:0000256" key="8">
    <source>
        <dbReference type="PIRSR" id="PIRSR036565-2"/>
    </source>
</evidence>
<accession>A7TRE3</accession>
<gene>
    <name evidence="13" type="ORF">Kpol_440p4</name>
</gene>
<evidence type="ECO:0000256" key="7">
    <source>
        <dbReference type="ARBA" id="ARBA00023239"/>
    </source>
</evidence>
<dbReference type="GO" id="GO:0005829">
    <property type="term" value="C:cytosol"/>
    <property type="evidence" value="ECO:0007669"/>
    <property type="project" value="TreeGrafter"/>
</dbReference>
<dbReference type="GO" id="GO:0005634">
    <property type="term" value="C:nucleus"/>
    <property type="evidence" value="ECO:0007669"/>
    <property type="project" value="TreeGrafter"/>
</dbReference>
<dbReference type="Pfam" id="PF00205">
    <property type="entry name" value="TPP_enzyme_M"/>
    <property type="match status" value="1"/>
</dbReference>
<keyword evidence="5 8" id="KW-0460">Magnesium</keyword>
<dbReference type="InterPro" id="IPR029035">
    <property type="entry name" value="DHS-like_NAD/FAD-binding_dom"/>
</dbReference>
<comment type="similarity">
    <text evidence="2 9">Belongs to the TPP enzyme family.</text>
</comment>
<evidence type="ECO:0000256" key="5">
    <source>
        <dbReference type="ARBA" id="ARBA00022842"/>
    </source>
</evidence>
<feature type="domain" description="Thiamine pyrophosphate enzyme N-terminal TPP-binding" evidence="12">
    <location>
        <begin position="19"/>
        <end position="121"/>
    </location>
</feature>
<evidence type="ECO:0000256" key="3">
    <source>
        <dbReference type="ARBA" id="ARBA00022723"/>
    </source>
</evidence>
<dbReference type="FunCoup" id="A7TRE3">
    <property type="interactions" value="62"/>
</dbReference>
<dbReference type="PANTHER" id="PTHR43452:SF3">
    <property type="entry name" value="TRANSAMINATED AMINO ACID DECARBOXYLASE"/>
    <property type="match status" value="1"/>
</dbReference>
<keyword evidence="7" id="KW-0456">Lyase</keyword>
<name>A7TRE3_VANPO</name>
<dbReference type="SUPFAM" id="SSF52518">
    <property type="entry name" value="Thiamin diphosphate-binding fold (THDP-binding)"/>
    <property type="match status" value="2"/>
</dbReference>
<organism evidence="14">
    <name type="scientific">Vanderwaltozyma polyspora (strain ATCC 22028 / DSM 70294 / BCRC 21397 / CBS 2163 / NBRC 10782 / NRRL Y-8283 / UCD 57-17)</name>
    <name type="common">Kluyveromyces polysporus</name>
    <dbReference type="NCBI Taxonomy" id="436907"/>
    <lineage>
        <taxon>Eukaryota</taxon>
        <taxon>Fungi</taxon>
        <taxon>Dikarya</taxon>
        <taxon>Ascomycota</taxon>
        <taxon>Saccharomycotina</taxon>
        <taxon>Saccharomycetes</taxon>
        <taxon>Saccharomycetales</taxon>
        <taxon>Saccharomycetaceae</taxon>
        <taxon>Vanderwaltozyma</taxon>
    </lineage>
</organism>
<feature type="domain" description="Thiamine pyrophosphate enzyme central" evidence="10">
    <location>
        <begin position="236"/>
        <end position="362"/>
    </location>
</feature>
<feature type="binding site" evidence="8">
    <location>
        <position position="534"/>
    </location>
    <ligand>
        <name>Mg(2+)</name>
        <dbReference type="ChEBI" id="CHEBI:18420"/>
    </ligand>
</feature>
<dbReference type="eggNOG" id="KOG1184">
    <property type="taxonomic scope" value="Eukaryota"/>
</dbReference>
<comment type="cofactor">
    <cofactor evidence="8">
        <name>Mg(2+)</name>
        <dbReference type="ChEBI" id="CHEBI:18420"/>
    </cofactor>
    <text evidence="8">Binds 1 Mg(2+) per subunit.</text>
</comment>
<evidence type="ECO:0000313" key="14">
    <source>
        <dbReference type="Proteomes" id="UP000000267"/>
    </source>
</evidence>
<dbReference type="HOGENOM" id="CLU_013748_0_2_1"/>
<dbReference type="FunFam" id="3.40.50.970:FF:000024">
    <property type="entry name" value="Pyruvate decarboxylase isozyme"/>
    <property type="match status" value="1"/>
</dbReference>
<dbReference type="InterPro" id="IPR047214">
    <property type="entry name" value="TPP_PDC_IPDC"/>
</dbReference>
<keyword evidence="4" id="KW-0210">Decarboxylase</keyword>
<feature type="binding site" evidence="8">
    <location>
        <position position="532"/>
    </location>
    <ligand>
        <name>Mg(2+)</name>
        <dbReference type="ChEBI" id="CHEBI:18420"/>
    </ligand>
</feature>
<evidence type="ECO:0000259" key="11">
    <source>
        <dbReference type="Pfam" id="PF02775"/>
    </source>
</evidence>
<dbReference type="InterPro" id="IPR012110">
    <property type="entry name" value="PDC/IPDC-like"/>
</dbReference>
<dbReference type="FunFam" id="3.40.50.970:FF:000019">
    <property type="entry name" value="Pyruvate decarboxylase isozyme"/>
    <property type="match status" value="1"/>
</dbReference>
<evidence type="ECO:0000256" key="1">
    <source>
        <dbReference type="ARBA" id="ARBA00001964"/>
    </source>
</evidence>
<dbReference type="InterPro" id="IPR011766">
    <property type="entry name" value="TPP_enzyme_TPP-bd"/>
</dbReference>
<dbReference type="InterPro" id="IPR047213">
    <property type="entry name" value="TPP_PYR_PDC_IPDC-like"/>
</dbReference>
<dbReference type="InParanoid" id="A7TRE3"/>
<dbReference type="GO" id="GO:0000949">
    <property type="term" value="P:aromatic amino acid family catabolic process to alcohol via Ehrlich pathway"/>
    <property type="evidence" value="ECO:0007669"/>
    <property type="project" value="TreeGrafter"/>
</dbReference>
<dbReference type="AlphaFoldDB" id="A7TRE3"/>
<dbReference type="OrthoDB" id="308383at2759"/>
<dbReference type="CDD" id="cd02005">
    <property type="entry name" value="TPP_PDC_IPDC"/>
    <property type="match status" value="1"/>
</dbReference>
<dbReference type="InterPro" id="IPR029061">
    <property type="entry name" value="THDP-binding"/>
</dbReference>
<dbReference type="GO" id="GO:0000287">
    <property type="term" value="F:magnesium ion binding"/>
    <property type="evidence" value="ECO:0007669"/>
    <property type="project" value="InterPro"/>
</dbReference>
<keyword evidence="6 9" id="KW-0786">Thiamine pyrophosphate</keyword>